<evidence type="ECO:0000256" key="1">
    <source>
        <dbReference type="ARBA" id="ARBA00009437"/>
    </source>
</evidence>
<organism evidence="6 7">
    <name type="scientific">Pseudonocardia eucalypti</name>
    <dbReference type="NCBI Taxonomy" id="648755"/>
    <lineage>
        <taxon>Bacteria</taxon>
        <taxon>Bacillati</taxon>
        <taxon>Actinomycetota</taxon>
        <taxon>Actinomycetes</taxon>
        <taxon>Pseudonocardiales</taxon>
        <taxon>Pseudonocardiaceae</taxon>
        <taxon>Pseudonocardia</taxon>
    </lineage>
</organism>
<name>A0ABP9QGJ2_9PSEU</name>
<dbReference type="Pfam" id="PF03466">
    <property type="entry name" value="LysR_substrate"/>
    <property type="match status" value="1"/>
</dbReference>
<keyword evidence="7" id="KW-1185">Reference proteome</keyword>
<dbReference type="Pfam" id="PF00126">
    <property type="entry name" value="HTH_1"/>
    <property type="match status" value="1"/>
</dbReference>
<dbReference type="InterPro" id="IPR036388">
    <property type="entry name" value="WH-like_DNA-bd_sf"/>
</dbReference>
<dbReference type="Proteomes" id="UP001428817">
    <property type="component" value="Unassembled WGS sequence"/>
</dbReference>
<comment type="caution">
    <text evidence="6">The sequence shown here is derived from an EMBL/GenBank/DDBJ whole genome shotgun (WGS) entry which is preliminary data.</text>
</comment>
<evidence type="ECO:0000313" key="6">
    <source>
        <dbReference type="EMBL" id="GAA5161550.1"/>
    </source>
</evidence>
<reference evidence="7" key="1">
    <citation type="journal article" date="2019" name="Int. J. Syst. Evol. Microbiol.">
        <title>The Global Catalogue of Microorganisms (GCM) 10K type strain sequencing project: providing services to taxonomists for standard genome sequencing and annotation.</title>
        <authorList>
            <consortium name="The Broad Institute Genomics Platform"/>
            <consortium name="The Broad Institute Genome Sequencing Center for Infectious Disease"/>
            <person name="Wu L."/>
            <person name="Ma J."/>
        </authorList>
    </citation>
    <scope>NUCLEOTIDE SEQUENCE [LARGE SCALE GENOMIC DNA]</scope>
    <source>
        <strain evidence="7">JCM 18303</strain>
    </source>
</reference>
<dbReference type="RefSeq" id="WP_185060088.1">
    <property type="nucleotide sequence ID" value="NZ_BAABJP010000024.1"/>
</dbReference>
<keyword evidence="2" id="KW-0805">Transcription regulation</keyword>
<keyword evidence="4" id="KW-0804">Transcription</keyword>
<dbReference type="PROSITE" id="PS50931">
    <property type="entry name" value="HTH_LYSR"/>
    <property type="match status" value="1"/>
</dbReference>
<accession>A0ABP9QGJ2</accession>
<dbReference type="InterPro" id="IPR005119">
    <property type="entry name" value="LysR_subst-bd"/>
</dbReference>
<dbReference type="Gene3D" id="1.10.10.10">
    <property type="entry name" value="Winged helix-like DNA-binding domain superfamily/Winged helix DNA-binding domain"/>
    <property type="match status" value="1"/>
</dbReference>
<dbReference type="InterPro" id="IPR000847">
    <property type="entry name" value="LysR_HTH_N"/>
</dbReference>
<gene>
    <name evidence="6" type="ORF">GCM10023321_45920</name>
</gene>
<dbReference type="PANTHER" id="PTHR30346">
    <property type="entry name" value="TRANSCRIPTIONAL DUAL REGULATOR HCAR-RELATED"/>
    <property type="match status" value="1"/>
</dbReference>
<dbReference type="PRINTS" id="PR00039">
    <property type="entry name" value="HTHLYSR"/>
</dbReference>
<dbReference type="PANTHER" id="PTHR30346:SF0">
    <property type="entry name" value="HCA OPERON TRANSCRIPTIONAL ACTIVATOR HCAR"/>
    <property type="match status" value="1"/>
</dbReference>
<evidence type="ECO:0000256" key="3">
    <source>
        <dbReference type="ARBA" id="ARBA00023125"/>
    </source>
</evidence>
<evidence type="ECO:0000259" key="5">
    <source>
        <dbReference type="PROSITE" id="PS50931"/>
    </source>
</evidence>
<dbReference type="Gene3D" id="3.40.190.10">
    <property type="entry name" value="Periplasmic binding protein-like II"/>
    <property type="match status" value="2"/>
</dbReference>
<evidence type="ECO:0000256" key="4">
    <source>
        <dbReference type="ARBA" id="ARBA00023163"/>
    </source>
</evidence>
<keyword evidence="3" id="KW-0238">DNA-binding</keyword>
<evidence type="ECO:0000256" key="2">
    <source>
        <dbReference type="ARBA" id="ARBA00023015"/>
    </source>
</evidence>
<dbReference type="EMBL" id="BAABJP010000024">
    <property type="protein sequence ID" value="GAA5161550.1"/>
    <property type="molecule type" value="Genomic_DNA"/>
</dbReference>
<evidence type="ECO:0000313" key="7">
    <source>
        <dbReference type="Proteomes" id="UP001428817"/>
    </source>
</evidence>
<protein>
    <submittedName>
        <fullName evidence="6">LysR family transcriptional regulator</fullName>
    </submittedName>
</protein>
<dbReference type="CDD" id="cd08414">
    <property type="entry name" value="PBP2_LTTR_aromatics_like"/>
    <property type="match status" value="1"/>
</dbReference>
<feature type="domain" description="HTH lysR-type" evidence="5">
    <location>
        <begin position="1"/>
        <end position="58"/>
    </location>
</feature>
<dbReference type="SUPFAM" id="SSF53850">
    <property type="entry name" value="Periplasmic binding protein-like II"/>
    <property type="match status" value="1"/>
</dbReference>
<dbReference type="SUPFAM" id="SSF46785">
    <property type="entry name" value="Winged helix' DNA-binding domain"/>
    <property type="match status" value="1"/>
</dbReference>
<proteinExistence type="inferred from homology"/>
<dbReference type="InterPro" id="IPR036390">
    <property type="entry name" value="WH_DNA-bd_sf"/>
</dbReference>
<sequence>MELYQVRAFLAVAEELHFGRAAERLHMAQPPLSRMIKSLERELGARLFDRTTRSVRLTAAGDALVVPARAVLESIETAERAVRSAGRGETGRVRIGFAGASSHLLIAALGQLVRERHPGIEMVLRSNTYSHAALRGVIDGNLDLSIARWRTRPEGIAYRAVAEEHFVLVVPTGHRLAGQRRVAMADCRDEPFVTLPHDPGSRARDVLMELAATAGFAPMIAQTAPDTWTSLALVAAGVGIALTYDTAVANVVQTGIVMIPLAEGRDPTYQYLAWRTDDGNPALAAVLAASEVALPTPELPADD</sequence>
<comment type="similarity">
    <text evidence="1">Belongs to the LysR transcriptional regulatory family.</text>
</comment>